<reference evidence="2 3" key="1">
    <citation type="submission" date="2020-08" db="EMBL/GenBank/DDBJ databases">
        <title>Genomic Encyclopedia of Type Strains, Phase IV (KMG-IV): sequencing the most valuable type-strain genomes for metagenomic binning, comparative biology and taxonomic classification.</title>
        <authorList>
            <person name="Goeker M."/>
        </authorList>
    </citation>
    <scope>NUCLEOTIDE SEQUENCE [LARGE SCALE GENOMIC DNA]</scope>
    <source>
        <strain evidence="2 3">DSM 26944</strain>
    </source>
</reference>
<proteinExistence type="predicted"/>
<evidence type="ECO:0000313" key="3">
    <source>
        <dbReference type="Proteomes" id="UP000555546"/>
    </source>
</evidence>
<feature type="compositionally biased region" description="Low complexity" evidence="1">
    <location>
        <begin position="18"/>
        <end position="37"/>
    </location>
</feature>
<name>A0A7W9AXI1_9HYPH</name>
<dbReference type="AlphaFoldDB" id="A0A7W9AXI1"/>
<accession>A0A7W9AXI1</accession>
<organism evidence="2 3">
    <name type="scientific">Brucella daejeonensis</name>
    <dbReference type="NCBI Taxonomy" id="659015"/>
    <lineage>
        <taxon>Bacteria</taxon>
        <taxon>Pseudomonadati</taxon>
        <taxon>Pseudomonadota</taxon>
        <taxon>Alphaproteobacteria</taxon>
        <taxon>Hyphomicrobiales</taxon>
        <taxon>Brucellaceae</taxon>
        <taxon>Brucella/Ochrobactrum group</taxon>
        <taxon>Brucella</taxon>
    </lineage>
</organism>
<dbReference type="EMBL" id="JACIJG010000006">
    <property type="protein sequence ID" value="MBB5702064.1"/>
    <property type="molecule type" value="Genomic_DNA"/>
</dbReference>
<evidence type="ECO:0000256" key="1">
    <source>
        <dbReference type="SAM" id="MobiDB-lite"/>
    </source>
</evidence>
<dbReference type="RefSeq" id="WP_268902635.1">
    <property type="nucleotide sequence ID" value="NZ_JACIJG010000006.1"/>
</dbReference>
<sequence length="44" mass="4425">MERKSSGQIATAGPLPQRAPRTGQAEAAARAGQDAAGKIMVSST</sequence>
<keyword evidence="3" id="KW-1185">Reference proteome</keyword>
<protein>
    <submittedName>
        <fullName evidence="2">Uncharacterized protein</fullName>
    </submittedName>
</protein>
<dbReference type="Proteomes" id="UP000555546">
    <property type="component" value="Unassembled WGS sequence"/>
</dbReference>
<comment type="caution">
    <text evidence="2">The sequence shown here is derived from an EMBL/GenBank/DDBJ whole genome shotgun (WGS) entry which is preliminary data.</text>
</comment>
<evidence type="ECO:0000313" key="2">
    <source>
        <dbReference type="EMBL" id="MBB5702064.1"/>
    </source>
</evidence>
<gene>
    <name evidence="2" type="ORF">FHS76_001939</name>
</gene>
<feature type="region of interest" description="Disordered" evidence="1">
    <location>
        <begin position="1"/>
        <end position="44"/>
    </location>
</feature>